<evidence type="ECO:0000313" key="4">
    <source>
        <dbReference type="Proteomes" id="UP000319818"/>
    </source>
</evidence>
<keyword evidence="1" id="KW-1133">Transmembrane helix</keyword>
<dbReference type="PANTHER" id="PTHR30590:SF2">
    <property type="entry name" value="INNER MEMBRANE PROTEIN"/>
    <property type="match status" value="1"/>
</dbReference>
<comment type="caution">
    <text evidence="3">The sequence shown here is derived from an EMBL/GenBank/DDBJ whole genome shotgun (WGS) entry which is preliminary data.</text>
</comment>
<dbReference type="EMBL" id="VFPH01000003">
    <property type="protein sequence ID" value="TQM36065.1"/>
    <property type="molecule type" value="Genomic_DNA"/>
</dbReference>
<feature type="transmembrane region" description="Helical" evidence="1">
    <location>
        <begin position="335"/>
        <end position="353"/>
    </location>
</feature>
<dbReference type="AlphaFoldDB" id="A0A543FQE6"/>
<dbReference type="RefSeq" id="WP_246122776.1">
    <property type="nucleotide sequence ID" value="NZ_VFPH01000003.1"/>
</dbReference>
<dbReference type="InterPro" id="IPR052529">
    <property type="entry name" value="Bact_Transport_Assoc"/>
</dbReference>
<feature type="transmembrane region" description="Helical" evidence="1">
    <location>
        <begin position="160"/>
        <end position="180"/>
    </location>
</feature>
<keyword evidence="4" id="KW-1185">Reference proteome</keyword>
<dbReference type="Pfam" id="PF04235">
    <property type="entry name" value="DUF418"/>
    <property type="match status" value="1"/>
</dbReference>
<gene>
    <name evidence="3" type="ORF">FB388_7516</name>
</gene>
<evidence type="ECO:0000256" key="1">
    <source>
        <dbReference type="SAM" id="Phobius"/>
    </source>
</evidence>
<accession>A0A543FQE6</accession>
<feature type="transmembrane region" description="Helical" evidence="1">
    <location>
        <begin position="67"/>
        <end position="89"/>
    </location>
</feature>
<feature type="transmembrane region" description="Helical" evidence="1">
    <location>
        <begin position="213"/>
        <end position="234"/>
    </location>
</feature>
<dbReference type="PANTHER" id="PTHR30590">
    <property type="entry name" value="INNER MEMBRANE PROTEIN"/>
    <property type="match status" value="1"/>
</dbReference>
<evidence type="ECO:0000313" key="3">
    <source>
        <dbReference type="EMBL" id="TQM36065.1"/>
    </source>
</evidence>
<sequence>MSVASRAHSSHAARGPVRGAERALAPDLARGAMLLFIALANAAGAFFASAPGVDTTPHGAERAYNVFMFAFVHARAYPMFAIMFGYGLVQLARRQDAAAGDPRAACSVLLRRNAWLLAFGAVHGVLLFAGDFLGGYGIIGIAFTLLLLRRSDRVHRLAPWYLALVGVYVVVLPVVIALTSGSGGPAAQVPTSPDGAFSRPDYLASLLTRLHEWPVHTLTITGLVFVVWIGAWAARKRILEEPARHLRLLRVAAVGGIGLAVAGGLPMGLFSAGVYEVGSAAAPWVKLLYEVSGTFGGVGYVAVFGLLSHALGKAMAAPRENVVVGALTALGQRSLSGYLFQSVAWAVLAWPFALDLAGSATSPTFAAAGSAIAVWLVSVVAAYAMQRRSRRGPAELLLRRLTYGRGPV</sequence>
<proteinExistence type="predicted"/>
<keyword evidence="1" id="KW-0472">Membrane</keyword>
<protein>
    <submittedName>
        <fullName evidence="3">Putative membrane protein YeiB</fullName>
    </submittedName>
</protein>
<feature type="transmembrane region" description="Helical" evidence="1">
    <location>
        <begin position="28"/>
        <end position="47"/>
    </location>
</feature>
<feature type="transmembrane region" description="Helical" evidence="1">
    <location>
        <begin position="365"/>
        <end position="385"/>
    </location>
</feature>
<keyword evidence="1" id="KW-0812">Transmembrane</keyword>
<feature type="transmembrane region" description="Helical" evidence="1">
    <location>
        <begin position="287"/>
        <end position="307"/>
    </location>
</feature>
<feature type="transmembrane region" description="Helical" evidence="1">
    <location>
        <begin position="132"/>
        <end position="148"/>
    </location>
</feature>
<dbReference type="Proteomes" id="UP000319818">
    <property type="component" value="Unassembled WGS sequence"/>
</dbReference>
<dbReference type="InterPro" id="IPR007349">
    <property type="entry name" value="DUF418"/>
</dbReference>
<reference evidence="3 4" key="1">
    <citation type="submission" date="2019-06" db="EMBL/GenBank/DDBJ databases">
        <title>Sequencing the genomes of 1000 actinobacteria strains.</title>
        <authorList>
            <person name="Klenk H.-P."/>
        </authorList>
    </citation>
    <scope>NUCLEOTIDE SEQUENCE [LARGE SCALE GENOMIC DNA]</scope>
    <source>
        <strain evidence="3 4">DSM 45511</strain>
    </source>
</reference>
<name>A0A543FQE6_9PSEU</name>
<evidence type="ECO:0000259" key="2">
    <source>
        <dbReference type="Pfam" id="PF04235"/>
    </source>
</evidence>
<organism evidence="3 4">
    <name type="scientific">Pseudonocardia cypriaca</name>
    <dbReference type="NCBI Taxonomy" id="882449"/>
    <lineage>
        <taxon>Bacteria</taxon>
        <taxon>Bacillati</taxon>
        <taxon>Actinomycetota</taxon>
        <taxon>Actinomycetes</taxon>
        <taxon>Pseudonocardiales</taxon>
        <taxon>Pseudonocardiaceae</taxon>
        <taxon>Pseudonocardia</taxon>
    </lineage>
</organism>
<feature type="domain" description="DUF418" evidence="2">
    <location>
        <begin position="233"/>
        <end position="404"/>
    </location>
</feature>
<feature type="transmembrane region" description="Helical" evidence="1">
    <location>
        <begin position="246"/>
        <end position="267"/>
    </location>
</feature>